<keyword evidence="4" id="KW-1185">Reference proteome</keyword>
<organism evidence="3 4">
    <name type="scientific">Luteipulveratus halotolerans</name>
    <dbReference type="NCBI Taxonomy" id="1631356"/>
    <lineage>
        <taxon>Bacteria</taxon>
        <taxon>Bacillati</taxon>
        <taxon>Actinomycetota</taxon>
        <taxon>Actinomycetes</taxon>
        <taxon>Micrococcales</taxon>
        <taxon>Dermacoccaceae</taxon>
        <taxon>Luteipulveratus</taxon>
    </lineage>
</organism>
<dbReference type="Proteomes" id="UP000037397">
    <property type="component" value="Unassembled WGS sequence"/>
</dbReference>
<evidence type="ECO:0000313" key="4">
    <source>
        <dbReference type="Proteomes" id="UP000037397"/>
    </source>
</evidence>
<dbReference type="InterPro" id="IPR006083">
    <property type="entry name" value="PRK/URK"/>
</dbReference>
<keyword evidence="3" id="KW-0067">ATP-binding</keyword>
<proteinExistence type="predicted"/>
<sequence length="206" mass="22866">MHRDGPVRQVILLSGPSGAGKTRLAHRLRERHGWPFVRLDDFYKDGDDPTLPMLEMGIPDWDHLGSYDLDRAVDALEQLCRTGVVDLPDYDISTSRVTGTTRLTAGEARIVVAEGIFAAHAARPLADRGLLAAAYCVRQNRWVTFGRRFLRDLAERRKPPLVLLRRGLRLCRLEPSIVAEQAALGARPMTPPQAEADAQRCATHAG</sequence>
<dbReference type="InterPro" id="IPR027417">
    <property type="entry name" value="P-loop_NTPase"/>
</dbReference>
<dbReference type="GO" id="GO:0016301">
    <property type="term" value="F:kinase activity"/>
    <property type="evidence" value="ECO:0007669"/>
    <property type="project" value="InterPro"/>
</dbReference>
<dbReference type="SUPFAM" id="SSF52540">
    <property type="entry name" value="P-loop containing nucleoside triphosphate hydrolases"/>
    <property type="match status" value="1"/>
</dbReference>
<dbReference type="Gene3D" id="3.40.50.300">
    <property type="entry name" value="P-loop containing nucleotide triphosphate hydrolases"/>
    <property type="match status" value="1"/>
</dbReference>
<dbReference type="EMBL" id="LAIR01000002">
    <property type="protein sequence ID" value="KNX39443.1"/>
    <property type="molecule type" value="Genomic_DNA"/>
</dbReference>
<dbReference type="PATRIC" id="fig|1631356.3.peg.2511"/>
<evidence type="ECO:0000313" key="3">
    <source>
        <dbReference type="EMBL" id="KNX39443.1"/>
    </source>
</evidence>
<dbReference type="OrthoDB" id="3691767at2"/>
<evidence type="ECO:0000259" key="2">
    <source>
        <dbReference type="Pfam" id="PF00485"/>
    </source>
</evidence>
<feature type="region of interest" description="Disordered" evidence="1">
    <location>
        <begin position="185"/>
        <end position="206"/>
    </location>
</feature>
<name>A0A0L6CPK6_9MICO</name>
<dbReference type="Pfam" id="PF00485">
    <property type="entry name" value="PRK"/>
    <property type="match status" value="1"/>
</dbReference>
<dbReference type="GO" id="GO:0005524">
    <property type="term" value="F:ATP binding"/>
    <property type="evidence" value="ECO:0007669"/>
    <property type="project" value="UniProtKB-KW"/>
</dbReference>
<evidence type="ECO:0000256" key="1">
    <source>
        <dbReference type="SAM" id="MobiDB-lite"/>
    </source>
</evidence>
<dbReference type="AlphaFoldDB" id="A0A0L6CPK6"/>
<protein>
    <submittedName>
        <fullName evidence="3">ATP-binding protein</fullName>
    </submittedName>
</protein>
<dbReference type="PANTHER" id="PTHR10285">
    <property type="entry name" value="URIDINE KINASE"/>
    <property type="match status" value="1"/>
</dbReference>
<feature type="domain" description="Phosphoribulokinase/uridine kinase" evidence="2">
    <location>
        <begin position="10"/>
        <end position="156"/>
    </location>
</feature>
<accession>A0A0L6CPK6</accession>
<reference evidence="4" key="1">
    <citation type="submission" date="2015-03" db="EMBL/GenBank/DDBJ databases">
        <title>Luteipulveratus halotolerans sp. nov., a novel actinobacterium (Dermacoccaceae) from Sarawak, Malaysia.</title>
        <authorList>
            <person name="Juboi H."/>
            <person name="Basik A."/>
            <person name="Shamsul S.S."/>
            <person name="Arnold P."/>
            <person name="Schmitt E.K."/>
            <person name="Sanglier J.-J."/>
            <person name="Yeo T."/>
        </authorList>
    </citation>
    <scope>NUCLEOTIDE SEQUENCE [LARGE SCALE GENOMIC DNA]</scope>
    <source>
        <strain evidence="4">C296001</strain>
    </source>
</reference>
<dbReference type="STRING" id="1631356.VV01_12800"/>
<keyword evidence="3" id="KW-0547">Nucleotide-binding</keyword>
<comment type="caution">
    <text evidence="3">The sequence shown here is derived from an EMBL/GenBank/DDBJ whole genome shotgun (WGS) entry which is preliminary data.</text>
</comment>
<gene>
    <name evidence="3" type="ORF">VV01_12800</name>
</gene>